<dbReference type="CDD" id="cd15619">
    <property type="entry name" value="PHD1_d4"/>
    <property type="match status" value="1"/>
</dbReference>
<protein>
    <submittedName>
        <fullName evidence="14">Uncharacterized protein</fullName>
    </submittedName>
</protein>
<dbReference type="Gene3D" id="3.30.160.60">
    <property type="entry name" value="Classic Zinc Finger"/>
    <property type="match status" value="1"/>
</dbReference>
<dbReference type="FunFam" id="3.30.40.10:FF:000005">
    <property type="entry name" value="zinc finger protein isoform X1"/>
    <property type="match status" value="1"/>
</dbReference>
<dbReference type="PROSITE" id="PS50157">
    <property type="entry name" value="ZINC_FINGER_C2H2_2"/>
    <property type="match status" value="1"/>
</dbReference>
<feature type="domain" description="PHD-type" evidence="12">
    <location>
        <begin position="312"/>
        <end position="372"/>
    </location>
</feature>
<dbReference type="Gene3D" id="3.30.40.10">
    <property type="entry name" value="Zinc/RING finger domain, C3HC4 (zinc finger)"/>
    <property type="match status" value="1"/>
</dbReference>
<evidence type="ECO:0000256" key="3">
    <source>
        <dbReference type="ARBA" id="ARBA00022723"/>
    </source>
</evidence>
<keyword evidence="9" id="KW-0539">Nucleus</keyword>
<evidence type="ECO:0000256" key="11">
    <source>
        <dbReference type="SAM" id="MobiDB-lite"/>
    </source>
</evidence>
<accession>A0A7M7RFG2</accession>
<dbReference type="PROSITE" id="PS50016">
    <property type="entry name" value="ZF_PHD_2"/>
    <property type="match status" value="2"/>
</dbReference>
<organism evidence="14 15">
    <name type="scientific">Strongylocentrotus purpuratus</name>
    <name type="common">Purple sea urchin</name>
    <dbReference type="NCBI Taxonomy" id="7668"/>
    <lineage>
        <taxon>Eukaryota</taxon>
        <taxon>Metazoa</taxon>
        <taxon>Echinodermata</taxon>
        <taxon>Eleutherozoa</taxon>
        <taxon>Echinozoa</taxon>
        <taxon>Echinoidea</taxon>
        <taxon>Euechinoidea</taxon>
        <taxon>Echinacea</taxon>
        <taxon>Camarodonta</taxon>
        <taxon>Echinidea</taxon>
        <taxon>Strongylocentrotidae</taxon>
        <taxon>Strongylocentrotus</taxon>
    </lineage>
</organism>
<dbReference type="InterPro" id="IPR001965">
    <property type="entry name" value="Znf_PHD"/>
</dbReference>
<dbReference type="AlphaFoldDB" id="A0A7M7RFG2"/>
<evidence type="ECO:0000256" key="10">
    <source>
        <dbReference type="PROSITE-ProRule" id="PRU00042"/>
    </source>
</evidence>
<dbReference type="InterPro" id="IPR019787">
    <property type="entry name" value="Znf_PHD-finger"/>
</dbReference>
<evidence type="ECO:0000256" key="8">
    <source>
        <dbReference type="ARBA" id="ARBA00023163"/>
    </source>
</evidence>
<dbReference type="InterPro" id="IPR013083">
    <property type="entry name" value="Znf_RING/FYVE/PHD"/>
</dbReference>
<evidence type="ECO:0000313" key="14">
    <source>
        <dbReference type="EnsemblMetazoa" id="XP_788653"/>
    </source>
</evidence>
<evidence type="ECO:0000259" key="12">
    <source>
        <dbReference type="PROSITE" id="PS50016"/>
    </source>
</evidence>
<dbReference type="PANTHER" id="PTHR45888:SF5">
    <property type="entry name" value="D4, ISOFORM A"/>
    <property type="match status" value="1"/>
</dbReference>
<feature type="region of interest" description="Disordered" evidence="11">
    <location>
        <begin position="237"/>
        <end position="307"/>
    </location>
</feature>
<evidence type="ECO:0000259" key="13">
    <source>
        <dbReference type="PROSITE" id="PS50157"/>
    </source>
</evidence>
<sequence>MSTQSNPVYIGSRKSGTDVEQFYKEALENASNFNSRMMSERKLRLPFLDSQTGVAQNNCFLWFQKRHRAQGQERGQLYTYPSRRWRKKRKNHQPVPVEIADSRILAEALGADLSDYSGEVPVETAINPEHDPTHSYGGITIHPVHQESEDILRHLEAVDVFPDAGEIDRPGSESDEDYEVSARKKKQKKGRGTGGGGGRRSRGGGGGGDGEMPLLTAEDKPFACKVCKKRYKNRQGLSYHTQHTHQAELETSMEENDSQPSPLEPVADPRKHPVKNSMDLEATSVSAVTSASEDSLGEVSKSSKGGGGPETNNYCDFCLGDATENKKTQTPEDLISCSDCGRSGHPTCLQFTDTMIQKVKGYRWQCIECKSCGLCGTSDNDDQLLFCDDCDRGYHMYCLNPPMQAPPEGSWICDLCKV</sequence>
<proteinExistence type="inferred from homology"/>
<dbReference type="PANTHER" id="PTHR45888">
    <property type="entry name" value="HL01030P-RELATED"/>
    <property type="match status" value="1"/>
</dbReference>
<feature type="compositionally biased region" description="Low complexity" evidence="11">
    <location>
        <begin position="282"/>
        <end position="292"/>
    </location>
</feature>
<dbReference type="InterPro" id="IPR036236">
    <property type="entry name" value="Znf_C2H2_sf"/>
</dbReference>
<dbReference type="EnsemblMetazoa" id="XM_783560">
    <property type="protein sequence ID" value="XP_788653"/>
    <property type="gene ID" value="LOC583658"/>
</dbReference>
<dbReference type="Pfam" id="PF00628">
    <property type="entry name" value="PHD"/>
    <property type="match status" value="2"/>
</dbReference>
<keyword evidence="7" id="KW-0805">Transcription regulation</keyword>
<evidence type="ECO:0000256" key="1">
    <source>
        <dbReference type="ARBA" id="ARBA00004123"/>
    </source>
</evidence>
<dbReference type="GO" id="GO:0071565">
    <property type="term" value="C:nBAF complex"/>
    <property type="evidence" value="ECO:0000318"/>
    <property type="project" value="GO_Central"/>
</dbReference>
<evidence type="ECO:0000256" key="2">
    <source>
        <dbReference type="ARBA" id="ARBA00010539"/>
    </source>
</evidence>
<comment type="subcellular location">
    <subcellularLocation>
        <location evidence="1">Nucleus</location>
    </subcellularLocation>
</comment>
<dbReference type="SUPFAM" id="SSF57667">
    <property type="entry name" value="beta-beta-alpha zinc fingers"/>
    <property type="match status" value="1"/>
</dbReference>
<dbReference type="OMA" id="NMIISVR"/>
<reference evidence="14" key="2">
    <citation type="submission" date="2021-01" db="UniProtKB">
        <authorList>
            <consortium name="EnsemblMetazoa"/>
        </authorList>
    </citation>
    <scope>IDENTIFICATION</scope>
</reference>
<keyword evidence="6" id="KW-0862">Zinc</keyword>
<keyword evidence="3" id="KW-0479">Metal-binding</keyword>
<keyword evidence="4" id="KW-0677">Repeat</keyword>
<dbReference type="GeneID" id="583658"/>
<dbReference type="InterPro" id="IPR025750">
    <property type="entry name" value="DPF1-3_N"/>
</dbReference>
<dbReference type="OrthoDB" id="1903104at2759"/>
<name>A0A7M7RFG2_STRPU</name>
<feature type="compositionally biased region" description="Gly residues" evidence="11">
    <location>
        <begin position="192"/>
        <end position="210"/>
    </location>
</feature>
<evidence type="ECO:0000256" key="7">
    <source>
        <dbReference type="ARBA" id="ARBA00023015"/>
    </source>
</evidence>
<evidence type="ECO:0000313" key="15">
    <source>
        <dbReference type="Proteomes" id="UP000007110"/>
    </source>
</evidence>
<dbReference type="GO" id="GO:0008270">
    <property type="term" value="F:zinc ion binding"/>
    <property type="evidence" value="ECO:0007669"/>
    <property type="project" value="UniProtKB-KW"/>
</dbReference>
<dbReference type="InterPro" id="IPR011011">
    <property type="entry name" value="Znf_FYVE_PHD"/>
</dbReference>
<dbReference type="GO" id="GO:0007399">
    <property type="term" value="P:nervous system development"/>
    <property type="evidence" value="ECO:0000318"/>
    <property type="project" value="GO_Central"/>
</dbReference>
<keyword evidence="8" id="KW-0804">Transcription</keyword>
<dbReference type="Proteomes" id="UP000007110">
    <property type="component" value="Unassembled WGS sequence"/>
</dbReference>
<reference evidence="15" key="1">
    <citation type="submission" date="2015-02" db="EMBL/GenBank/DDBJ databases">
        <title>Genome sequencing for Strongylocentrotus purpuratus.</title>
        <authorList>
            <person name="Murali S."/>
            <person name="Liu Y."/>
            <person name="Vee V."/>
            <person name="English A."/>
            <person name="Wang M."/>
            <person name="Skinner E."/>
            <person name="Han Y."/>
            <person name="Muzny D.M."/>
            <person name="Worley K.C."/>
            <person name="Gibbs R.A."/>
        </authorList>
    </citation>
    <scope>NUCLEOTIDE SEQUENCE</scope>
</reference>
<dbReference type="InParanoid" id="A0A7M7RFG2"/>
<dbReference type="SMART" id="SM00249">
    <property type="entry name" value="PHD"/>
    <property type="match status" value="2"/>
</dbReference>
<comment type="similarity">
    <text evidence="2">Belongs to the requiem/DPF family.</text>
</comment>
<keyword evidence="5 10" id="KW-0863">Zinc-finger</keyword>
<feature type="region of interest" description="Disordered" evidence="11">
    <location>
        <begin position="164"/>
        <end position="214"/>
    </location>
</feature>
<dbReference type="FunCoup" id="A0A7M7RFG2">
    <property type="interactions" value="932"/>
</dbReference>
<dbReference type="PROSITE" id="PS00028">
    <property type="entry name" value="ZINC_FINGER_C2H2_1"/>
    <property type="match status" value="1"/>
</dbReference>
<evidence type="ECO:0000256" key="4">
    <source>
        <dbReference type="ARBA" id="ARBA00022737"/>
    </source>
</evidence>
<evidence type="ECO:0000256" key="9">
    <source>
        <dbReference type="ARBA" id="ARBA00023242"/>
    </source>
</evidence>
<dbReference type="SUPFAM" id="SSF57903">
    <property type="entry name" value="FYVE/PHD zinc finger"/>
    <property type="match status" value="2"/>
</dbReference>
<dbReference type="CDD" id="cd15530">
    <property type="entry name" value="PHD2_d4"/>
    <property type="match status" value="1"/>
</dbReference>
<evidence type="ECO:0000256" key="6">
    <source>
        <dbReference type="ARBA" id="ARBA00022833"/>
    </source>
</evidence>
<evidence type="ECO:0000256" key="5">
    <source>
        <dbReference type="ARBA" id="ARBA00022771"/>
    </source>
</evidence>
<feature type="domain" description="C2H2-type" evidence="13">
    <location>
        <begin position="222"/>
        <end position="250"/>
    </location>
</feature>
<keyword evidence="15" id="KW-1185">Reference proteome</keyword>
<dbReference type="RefSeq" id="XP_788653.3">
    <property type="nucleotide sequence ID" value="XM_783560.5"/>
</dbReference>
<dbReference type="InterPro" id="IPR013087">
    <property type="entry name" value="Znf_C2H2_type"/>
</dbReference>
<feature type="domain" description="PHD-type" evidence="12">
    <location>
        <begin position="369"/>
        <end position="418"/>
    </location>
</feature>
<dbReference type="Pfam" id="PF14051">
    <property type="entry name" value="DPF1-3_N"/>
    <property type="match status" value="1"/>
</dbReference>